<organism evidence="10">
    <name type="scientific">Magnetospirillum gryphiswaldense</name>
    <dbReference type="NCBI Taxonomy" id="55518"/>
    <lineage>
        <taxon>Bacteria</taxon>
        <taxon>Pseudomonadati</taxon>
        <taxon>Pseudomonadota</taxon>
        <taxon>Alphaproteobacteria</taxon>
        <taxon>Rhodospirillales</taxon>
        <taxon>Rhodospirillaceae</taxon>
        <taxon>Magnetospirillum</taxon>
    </lineage>
</organism>
<dbReference type="InterPro" id="IPR003439">
    <property type="entry name" value="ABC_transporter-like_ATP-bd"/>
</dbReference>
<dbReference type="GO" id="GO:0015421">
    <property type="term" value="F:ABC-type oligopeptide transporter activity"/>
    <property type="evidence" value="ECO:0007669"/>
    <property type="project" value="TreeGrafter"/>
</dbReference>
<dbReference type="InterPro" id="IPR039421">
    <property type="entry name" value="Type_1_exporter"/>
</dbReference>
<dbReference type="GO" id="GO:0005886">
    <property type="term" value="C:plasma membrane"/>
    <property type="evidence" value="ECO:0007669"/>
    <property type="project" value="UniProtKB-SubCell"/>
</dbReference>
<evidence type="ECO:0000256" key="4">
    <source>
        <dbReference type="ARBA" id="ARBA00022840"/>
    </source>
</evidence>
<dbReference type="GO" id="GO:0016887">
    <property type="term" value="F:ATP hydrolysis activity"/>
    <property type="evidence" value="ECO:0007669"/>
    <property type="project" value="InterPro"/>
</dbReference>
<evidence type="ECO:0000256" key="6">
    <source>
        <dbReference type="ARBA" id="ARBA00023136"/>
    </source>
</evidence>
<evidence type="ECO:0000256" key="1">
    <source>
        <dbReference type="ARBA" id="ARBA00004651"/>
    </source>
</evidence>
<dbReference type="GO" id="GO:0005524">
    <property type="term" value="F:ATP binding"/>
    <property type="evidence" value="ECO:0007669"/>
    <property type="project" value="UniProtKB-KW"/>
</dbReference>
<proteinExistence type="predicted"/>
<dbReference type="InterPro" id="IPR036640">
    <property type="entry name" value="ABC1_TM_sf"/>
</dbReference>
<comment type="subcellular location">
    <subcellularLocation>
        <location evidence="1">Cell membrane</location>
        <topology evidence="1">Multi-pass membrane protein</topology>
    </subcellularLocation>
</comment>
<feature type="domain" description="ABC transmembrane type-1" evidence="9">
    <location>
        <begin position="18"/>
        <end position="297"/>
    </location>
</feature>
<evidence type="ECO:0000256" key="5">
    <source>
        <dbReference type="ARBA" id="ARBA00022989"/>
    </source>
</evidence>
<protein>
    <submittedName>
        <fullName evidence="10">ABC transporter, transmembrane region:ABC transporter</fullName>
    </submittedName>
</protein>
<evidence type="ECO:0000259" key="9">
    <source>
        <dbReference type="PROSITE" id="PS50929"/>
    </source>
</evidence>
<keyword evidence="6 7" id="KW-0472">Membrane</keyword>
<dbReference type="InterPro" id="IPR011527">
    <property type="entry name" value="ABC1_TM_dom"/>
</dbReference>
<dbReference type="PANTHER" id="PTHR43394">
    <property type="entry name" value="ATP-DEPENDENT PERMEASE MDL1, MITOCHONDRIAL"/>
    <property type="match status" value="1"/>
</dbReference>
<keyword evidence="4" id="KW-0067">ATP-binding</keyword>
<evidence type="ECO:0000256" key="3">
    <source>
        <dbReference type="ARBA" id="ARBA00022741"/>
    </source>
</evidence>
<dbReference type="SUPFAM" id="SSF52540">
    <property type="entry name" value="P-loop containing nucleoside triphosphate hydrolases"/>
    <property type="match status" value="1"/>
</dbReference>
<dbReference type="SMART" id="SM00382">
    <property type="entry name" value="AAA"/>
    <property type="match status" value="1"/>
</dbReference>
<keyword evidence="5 7" id="KW-1133">Transmembrane helix</keyword>
<dbReference type="EMBL" id="CU459003">
    <property type="protein sequence ID" value="CAM76860.1"/>
    <property type="molecule type" value="Genomic_DNA"/>
</dbReference>
<dbReference type="PROSITE" id="PS50893">
    <property type="entry name" value="ABC_TRANSPORTER_2"/>
    <property type="match status" value="1"/>
</dbReference>
<gene>
    <name evidence="10" type="ORF">MGR_1107</name>
</gene>
<dbReference type="Gene3D" id="1.20.1560.10">
    <property type="entry name" value="ABC transporter type 1, transmembrane domain"/>
    <property type="match status" value="1"/>
</dbReference>
<dbReference type="Gene3D" id="3.40.50.300">
    <property type="entry name" value="P-loop containing nucleotide triphosphate hydrolases"/>
    <property type="match status" value="1"/>
</dbReference>
<dbReference type="SUPFAM" id="SSF90123">
    <property type="entry name" value="ABC transporter transmembrane region"/>
    <property type="match status" value="1"/>
</dbReference>
<dbReference type="InterPro" id="IPR027417">
    <property type="entry name" value="P-loop_NTPase"/>
</dbReference>
<sequence>MQALLRSLTSRPRLLAELLAASLLINILGLASTAFVMLVLGRYVPYGIDATLVTLSLGVTLALVLEFGFREARRRLAAQALAPAALERGNAGFAALAGIRAAVFDRLPAAARADIMRAVDSVERSHTAPTLTALLDVPFSALTLLALLLISPALALIAFVGMALSVAVTLAGERWLRTRMANVQAAEQRGQHLVATVLRASDAVRAFNAGAWLHRRWSQTQADLAALRGDSAALQGLISSATQFLTGAQGVAIIAYGAILCVEGTLSTAQLIGANILAARALAPLNRLAQLIEPLARAQWALRQLAEIARLPREQLAGNALRTLEGRLELSDIAFAYAGAVTPLAEHLSLSVPAGGIMLVAGPTGAGKTTFARLLLGLAEPLRGRILIDGLDMRQMSLEWWRRQVCYLPQEPDFTDGTIADNLRLNHPDLDDAALYRAIAQAGLKSWLDTTAQGLDTMVEDGGKRLPPGLRRRLGLARALAGNGKVCVFDEPTEGLDDEGRAAVYTALRQLAAEGRTLILCGNNPALAQGSGMLLDLGCKPVPRVVTAKEAPGHA</sequence>
<dbReference type="PROSITE" id="PS50929">
    <property type="entry name" value="ABC_TM1F"/>
    <property type="match status" value="1"/>
</dbReference>
<dbReference type="Pfam" id="PF00005">
    <property type="entry name" value="ABC_tran"/>
    <property type="match status" value="1"/>
</dbReference>
<dbReference type="InterPro" id="IPR003593">
    <property type="entry name" value="AAA+_ATPase"/>
</dbReference>
<keyword evidence="3" id="KW-0547">Nucleotide-binding</keyword>
<accession>A4U1V3</accession>
<dbReference type="PANTHER" id="PTHR43394:SF1">
    <property type="entry name" value="ATP-BINDING CASSETTE SUB-FAMILY B MEMBER 10, MITOCHONDRIAL"/>
    <property type="match status" value="1"/>
</dbReference>
<feature type="transmembrane region" description="Helical" evidence="7">
    <location>
        <begin position="46"/>
        <end position="65"/>
    </location>
</feature>
<evidence type="ECO:0000256" key="7">
    <source>
        <dbReference type="SAM" id="Phobius"/>
    </source>
</evidence>
<evidence type="ECO:0000313" key="10">
    <source>
        <dbReference type="EMBL" id="CAM76860.1"/>
    </source>
</evidence>
<evidence type="ECO:0000256" key="2">
    <source>
        <dbReference type="ARBA" id="ARBA00022692"/>
    </source>
</evidence>
<keyword evidence="2 7" id="KW-0812">Transmembrane</keyword>
<name>A4U1V3_9PROT</name>
<reference evidence="10" key="1">
    <citation type="journal article" date="2007" name="J. Bacteriol.">
        <title>Comparative genome analysis of four magnetotactic bacteria reveals a complex set of group-specific genes implicated in magnetosome biomineralization and function.</title>
        <authorList>
            <person name="Richter M."/>
            <person name="Kube M."/>
            <person name="Bazylinski D.A."/>
            <person name="Lombardot T."/>
            <person name="Gloeckner F.O."/>
            <person name="Reinhardt R."/>
            <person name="Schueler D."/>
        </authorList>
    </citation>
    <scope>NUCLEOTIDE SEQUENCE</scope>
    <source>
        <strain evidence="10">MSR-1</strain>
    </source>
</reference>
<evidence type="ECO:0000259" key="8">
    <source>
        <dbReference type="PROSITE" id="PS50893"/>
    </source>
</evidence>
<feature type="transmembrane region" description="Helical" evidence="7">
    <location>
        <begin position="14"/>
        <end position="40"/>
    </location>
</feature>
<feature type="domain" description="ABC transporter" evidence="8">
    <location>
        <begin position="328"/>
        <end position="555"/>
    </location>
</feature>
<dbReference type="AlphaFoldDB" id="A4U1V3"/>